<comment type="catalytic activity">
    <reaction evidence="5">
        <text>3-deoxy-alpha-D-manno-oct-2-ulosonate + CTP = CMP-3-deoxy-beta-D-manno-octulosonate + diphosphate</text>
        <dbReference type="Rhea" id="RHEA:23448"/>
        <dbReference type="ChEBI" id="CHEBI:33019"/>
        <dbReference type="ChEBI" id="CHEBI:37563"/>
        <dbReference type="ChEBI" id="CHEBI:85986"/>
        <dbReference type="ChEBI" id="CHEBI:85987"/>
        <dbReference type="EC" id="2.7.7.38"/>
    </reaction>
</comment>
<gene>
    <name evidence="5" type="primary">kdsB</name>
    <name evidence="6" type="ORF">GAB14E_3762</name>
</gene>
<dbReference type="OrthoDB" id="9815559at2"/>
<dbReference type="NCBIfam" id="NF003952">
    <property type="entry name" value="PRK05450.1-5"/>
    <property type="match status" value="1"/>
</dbReference>
<comment type="subcellular location">
    <subcellularLocation>
        <location evidence="5">Cytoplasm</location>
    </subcellularLocation>
    <subcellularLocation>
        <location evidence="1">Membrane</location>
    </subcellularLocation>
</comment>
<dbReference type="CDD" id="cd02517">
    <property type="entry name" value="CMP-KDO-Synthetase"/>
    <property type="match status" value="1"/>
</dbReference>
<dbReference type="HAMAP" id="MF_00057">
    <property type="entry name" value="KdsB"/>
    <property type="match status" value="1"/>
</dbReference>
<evidence type="ECO:0000313" key="6">
    <source>
        <dbReference type="EMBL" id="KGJ89884.1"/>
    </source>
</evidence>
<dbReference type="GO" id="GO:0009103">
    <property type="term" value="P:lipopolysaccharide biosynthetic process"/>
    <property type="evidence" value="ECO:0007669"/>
    <property type="project" value="UniProtKB-UniRule"/>
</dbReference>
<dbReference type="Pfam" id="PF02348">
    <property type="entry name" value="CTP_transf_3"/>
    <property type="match status" value="1"/>
</dbReference>
<dbReference type="GO" id="GO:0016020">
    <property type="term" value="C:membrane"/>
    <property type="evidence" value="ECO:0007669"/>
    <property type="project" value="UniProtKB-SubCell"/>
</dbReference>
<evidence type="ECO:0000256" key="2">
    <source>
        <dbReference type="ARBA" id="ARBA00022679"/>
    </source>
</evidence>
<comment type="caution">
    <text evidence="6">The sequence shown here is derived from an EMBL/GenBank/DDBJ whole genome shotgun (WGS) entry which is preliminary data.</text>
</comment>
<keyword evidence="5" id="KW-0963">Cytoplasm</keyword>
<keyword evidence="2 5" id="KW-0808">Transferase</keyword>
<proteinExistence type="inferred from homology"/>
<dbReference type="InterPro" id="IPR004528">
    <property type="entry name" value="KdsB"/>
</dbReference>
<keyword evidence="4 5" id="KW-0448">Lipopolysaccharide biosynthesis</keyword>
<evidence type="ECO:0000313" key="7">
    <source>
        <dbReference type="Proteomes" id="UP000029868"/>
    </source>
</evidence>
<keyword evidence="3 5" id="KW-0548">Nucleotidyltransferase</keyword>
<name>A0A099KGG6_COLPS</name>
<reference evidence="6 7" key="1">
    <citation type="submission" date="2014-08" db="EMBL/GenBank/DDBJ databases">
        <title>Genomic and Phenotypic Diversity of Colwellia psychrerythraea strains from Disparate Marine Basins.</title>
        <authorList>
            <person name="Techtmann S.M."/>
            <person name="Stelling S.C."/>
            <person name="Utturkar S.M."/>
            <person name="Alshibli N."/>
            <person name="Harris A."/>
            <person name="Brown S.D."/>
            <person name="Hazen T.C."/>
        </authorList>
    </citation>
    <scope>NUCLEOTIDE SEQUENCE [LARGE SCALE GENOMIC DNA]</scope>
    <source>
        <strain evidence="6 7">GAB14E</strain>
    </source>
</reference>
<dbReference type="PANTHER" id="PTHR42866">
    <property type="entry name" value="3-DEOXY-MANNO-OCTULOSONATE CYTIDYLYLTRANSFERASE"/>
    <property type="match status" value="1"/>
</dbReference>
<dbReference type="GO" id="GO:0005829">
    <property type="term" value="C:cytosol"/>
    <property type="evidence" value="ECO:0007669"/>
    <property type="project" value="TreeGrafter"/>
</dbReference>
<dbReference type="NCBIfam" id="TIGR00466">
    <property type="entry name" value="kdsB"/>
    <property type="match status" value="1"/>
</dbReference>
<dbReference type="NCBIfam" id="NF003950">
    <property type="entry name" value="PRK05450.1-3"/>
    <property type="match status" value="1"/>
</dbReference>
<evidence type="ECO:0000256" key="3">
    <source>
        <dbReference type="ARBA" id="ARBA00022695"/>
    </source>
</evidence>
<evidence type="ECO:0000256" key="4">
    <source>
        <dbReference type="ARBA" id="ARBA00022985"/>
    </source>
</evidence>
<dbReference type="AlphaFoldDB" id="A0A099KGG6"/>
<dbReference type="FunFam" id="3.90.550.10:FF:000011">
    <property type="entry name" value="3-deoxy-manno-octulosonate cytidylyltransferase"/>
    <property type="match status" value="1"/>
</dbReference>
<comment type="function">
    <text evidence="5">Activates KDO (a required 8-carbon sugar) for incorporation into bacterial lipopolysaccharide in Gram-negative bacteria.</text>
</comment>
<dbReference type="EC" id="2.7.7.38" evidence="5"/>
<dbReference type="GO" id="GO:0033468">
    <property type="term" value="P:CMP-keto-3-deoxy-D-manno-octulosonic acid biosynthetic process"/>
    <property type="evidence" value="ECO:0007669"/>
    <property type="project" value="UniProtKB-UniRule"/>
</dbReference>
<accession>A0A099KGG6</accession>
<dbReference type="Gene3D" id="3.90.550.10">
    <property type="entry name" value="Spore Coat Polysaccharide Biosynthesis Protein SpsA, Chain A"/>
    <property type="match status" value="1"/>
</dbReference>
<sequence>MSVSDTQVKNQAVNKMATEASDFIVVIPARYQSSRLPGKVLADINGKPMIQWVVEKAQLSGARKVIVATDNDEVAAVVNSFGAEVCKTRADHQSGTERLAEVMKQYQFSDDEIIVNVQGDEPFIPPENIAQVANNLANQQQSRNKARMSTLAINISSVDEAFNPNAVKVILDKDGYALYFSRATIPYDRERFLTAKASTEENIKAIGDFYLRHVGIYAYRAGFIKDYVNWPTSELEQVEALEQLRVLYQGERIHVAVANSHVPVEGVDTPDDLAKARAYAASLS</sequence>
<dbReference type="UniPathway" id="UPA00358">
    <property type="reaction ID" value="UER00476"/>
</dbReference>
<dbReference type="SUPFAM" id="SSF53448">
    <property type="entry name" value="Nucleotide-diphospho-sugar transferases"/>
    <property type="match status" value="1"/>
</dbReference>
<organism evidence="6 7">
    <name type="scientific">Colwellia psychrerythraea</name>
    <name type="common">Vibrio psychroerythus</name>
    <dbReference type="NCBI Taxonomy" id="28229"/>
    <lineage>
        <taxon>Bacteria</taxon>
        <taxon>Pseudomonadati</taxon>
        <taxon>Pseudomonadota</taxon>
        <taxon>Gammaproteobacteria</taxon>
        <taxon>Alteromonadales</taxon>
        <taxon>Colwelliaceae</taxon>
        <taxon>Colwellia</taxon>
    </lineage>
</organism>
<dbReference type="NCBIfam" id="NF009905">
    <property type="entry name" value="PRK13368.1"/>
    <property type="match status" value="1"/>
</dbReference>
<evidence type="ECO:0000256" key="1">
    <source>
        <dbReference type="ARBA" id="ARBA00004370"/>
    </source>
</evidence>
<comment type="similarity">
    <text evidence="5">Belongs to the KdsB family.</text>
</comment>
<dbReference type="Proteomes" id="UP000029868">
    <property type="component" value="Unassembled WGS sequence"/>
</dbReference>
<dbReference type="InterPro" id="IPR003329">
    <property type="entry name" value="Cytidylyl_trans"/>
</dbReference>
<protein>
    <recommendedName>
        <fullName evidence="5">3-deoxy-manno-octulosonate cytidylyltransferase</fullName>
        <ecNumber evidence="5">2.7.7.38</ecNumber>
    </recommendedName>
    <alternativeName>
        <fullName evidence="5">CMP-2-keto-3-deoxyoctulosonic acid synthase</fullName>
        <shortName evidence="5">CKS</shortName>
        <shortName evidence="5">CMP-KDO synthase</shortName>
    </alternativeName>
</protein>
<dbReference type="EMBL" id="JQEC01000051">
    <property type="protein sequence ID" value="KGJ89884.1"/>
    <property type="molecule type" value="Genomic_DNA"/>
</dbReference>
<dbReference type="GO" id="GO:0008690">
    <property type="term" value="F:3-deoxy-manno-octulosonate cytidylyltransferase activity"/>
    <property type="evidence" value="ECO:0007669"/>
    <property type="project" value="UniProtKB-UniRule"/>
</dbReference>
<comment type="pathway">
    <text evidence="5">Nucleotide-sugar biosynthesis; CMP-3-deoxy-D-manno-octulosonate biosynthesis; CMP-3-deoxy-D-manno-octulosonate from 3-deoxy-D-manno-octulosonate and CTP: step 1/1.</text>
</comment>
<evidence type="ECO:0000256" key="5">
    <source>
        <dbReference type="HAMAP-Rule" id="MF_00057"/>
    </source>
</evidence>
<dbReference type="InterPro" id="IPR029044">
    <property type="entry name" value="Nucleotide-diphossugar_trans"/>
</dbReference>
<dbReference type="PANTHER" id="PTHR42866:SF2">
    <property type="entry name" value="3-DEOXY-MANNO-OCTULOSONATE CYTIDYLYLTRANSFERASE, MITOCHONDRIAL"/>
    <property type="match status" value="1"/>
</dbReference>
<dbReference type="PATRIC" id="fig|28229.3.peg.3686"/>